<evidence type="ECO:0000313" key="3">
    <source>
        <dbReference type="Proteomes" id="UP000297839"/>
    </source>
</evidence>
<dbReference type="AlphaFoldDB" id="A0A4Z0BC25"/>
<dbReference type="EMBL" id="SMLK01000014">
    <property type="protein sequence ID" value="TFY96181.1"/>
    <property type="molecule type" value="Genomic_DNA"/>
</dbReference>
<evidence type="ECO:0000313" key="2">
    <source>
        <dbReference type="EMBL" id="TFY96181.1"/>
    </source>
</evidence>
<gene>
    <name evidence="2" type="ORF">EZ216_20970</name>
</gene>
<accession>A0A4Z0BC25</accession>
<proteinExistence type="predicted"/>
<keyword evidence="1" id="KW-0472">Membrane</keyword>
<protein>
    <recommendedName>
        <fullName evidence="4">Two pore domain potassium channel family protein</fullName>
    </recommendedName>
</protein>
<feature type="transmembrane region" description="Helical" evidence="1">
    <location>
        <begin position="63"/>
        <end position="88"/>
    </location>
</feature>
<name>A0A4Z0BC25_9BURK</name>
<feature type="transmembrane region" description="Helical" evidence="1">
    <location>
        <begin position="125"/>
        <end position="149"/>
    </location>
</feature>
<keyword evidence="1" id="KW-1133">Transmembrane helix</keyword>
<organism evidence="2 3">
    <name type="scientific">Ramlibacter humi</name>
    <dbReference type="NCBI Taxonomy" id="2530451"/>
    <lineage>
        <taxon>Bacteria</taxon>
        <taxon>Pseudomonadati</taxon>
        <taxon>Pseudomonadota</taxon>
        <taxon>Betaproteobacteria</taxon>
        <taxon>Burkholderiales</taxon>
        <taxon>Comamonadaceae</taxon>
        <taxon>Ramlibacter</taxon>
    </lineage>
</organism>
<comment type="caution">
    <text evidence="2">The sequence shown here is derived from an EMBL/GenBank/DDBJ whole genome shotgun (WGS) entry which is preliminary data.</text>
</comment>
<evidence type="ECO:0008006" key="4">
    <source>
        <dbReference type="Google" id="ProtNLM"/>
    </source>
</evidence>
<dbReference type="RefSeq" id="WP_135251755.1">
    <property type="nucleotide sequence ID" value="NZ_SMLK01000014.1"/>
</dbReference>
<keyword evidence="1" id="KW-0812">Transmembrane</keyword>
<feature type="transmembrane region" description="Helical" evidence="1">
    <location>
        <begin position="100"/>
        <end position="119"/>
    </location>
</feature>
<reference evidence="2 3" key="1">
    <citation type="submission" date="2019-03" db="EMBL/GenBank/DDBJ databases">
        <title>Ramlibacter sp. 18x22-1, whole genome shotgun sequence.</title>
        <authorList>
            <person name="Zhang X."/>
            <person name="Feng G."/>
            <person name="Zhu H."/>
        </authorList>
    </citation>
    <scope>NUCLEOTIDE SEQUENCE [LARGE SCALE GENOMIC DNA]</scope>
    <source>
        <strain evidence="2 3">18x22-1</strain>
    </source>
</reference>
<dbReference type="OrthoDB" id="9785126at2"/>
<evidence type="ECO:0000256" key="1">
    <source>
        <dbReference type="SAM" id="Phobius"/>
    </source>
</evidence>
<dbReference type="Proteomes" id="UP000297839">
    <property type="component" value="Unassembled WGS sequence"/>
</dbReference>
<sequence>MRAVDVLELAAGVALAGLILRDVFDTVVVPGRAHGTLKLSRRLVLAALPWWRRIRSRGIGTSFAPAMLVLAFGGWMLLLVLAFGLMAHGLRDSFSPHLKGFGEALYIAGGAMATIGVGAPEPSGAAAAVLVAGGFCGLAVMTLAVTYLIEVQSNIAVRDQGVLALTSAAGQPPSALVILERYAELDIRDELAQVLRDGRRWGAAVLQSHVSHPSLVYFRSAGAGAGWPAALGTLVDLALILECLVDEPGTRGPAVLAREQAERLSDSIADLLGLLPAAADASPADFRELCGRLARAGYRLQASPDERRFVERRSEHAGRIAALSRHLGMTPAPLVREQRLQDPAG</sequence>
<keyword evidence="3" id="KW-1185">Reference proteome</keyword>